<evidence type="ECO:0000313" key="3">
    <source>
        <dbReference type="Proteomes" id="UP000823201"/>
    </source>
</evidence>
<keyword evidence="3" id="KW-1185">Reference proteome</keyword>
<gene>
    <name evidence="2" type="ORF">JOC27_000819</name>
</gene>
<dbReference type="InterPro" id="IPR025418">
    <property type="entry name" value="YrhC-like"/>
</dbReference>
<comment type="caution">
    <text evidence="2">The sequence shown here is derived from an EMBL/GenBank/DDBJ whole genome shotgun (WGS) entry which is preliminary data.</text>
</comment>
<keyword evidence="1" id="KW-1133">Transmembrane helix</keyword>
<keyword evidence="1" id="KW-0472">Membrane</keyword>
<keyword evidence="1" id="KW-0812">Transmembrane</keyword>
<evidence type="ECO:0008006" key="4">
    <source>
        <dbReference type="Google" id="ProtNLM"/>
    </source>
</evidence>
<feature type="transmembrane region" description="Helical" evidence="1">
    <location>
        <begin position="21"/>
        <end position="39"/>
    </location>
</feature>
<dbReference type="EMBL" id="JAFBEV010000005">
    <property type="protein sequence ID" value="MBM7657376.1"/>
    <property type="molecule type" value="Genomic_DNA"/>
</dbReference>
<dbReference type="Proteomes" id="UP000823201">
    <property type="component" value="Unassembled WGS sequence"/>
</dbReference>
<feature type="transmembrane region" description="Helical" evidence="1">
    <location>
        <begin position="45"/>
        <end position="64"/>
    </location>
</feature>
<protein>
    <recommendedName>
        <fullName evidence="4">YrhC-like protein</fullName>
    </recommendedName>
</protein>
<evidence type="ECO:0000256" key="1">
    <source>
        <dbReference type="SAM" id="Phobius"/>
    </source>
</evidence>
<dbReference type="RefSeq" id="WP_205005718.1">
    <property type="nucleotide sequence ID" value="NZ_CBCRXA010000004.1"/>
</dbReference>
<sequence length="73" mass="8331">MTEQQRKIAATIIDCRRTGLFCLYLSAFLYVGSLLPKFAAFPEKVAVLSGSSFGFTLLAIFFYWRISRLKELD</sequence>
<proteinExistence type="predicted"/>
<accession>A0ABS2Q6U9</accession>
<evidence type="ECO:0000313" key="2">
    <source>
        <dbReference type="EMBL" id="MBM7657376.1"/>
    </source>
</evidence>
<name>A0ABS2Q6U9_9BACL</name>
<organism evidence="2 3">
    <name type="scientific">Sporolactobacillus spathodeae</name>
    <dbReference type="NCBI Taxonomy" id="1465502"/>
    <lineage>
        <taxon>Bacteria</taxon>
        <taxon>Bacillati</taxon>
        <taxon>Bacillota</taxon>
        <taxon>Bacilli</taxon>
        <taxon>Bacillales</taxon>
        <taxon>Sporolactobacillaceae</taxon>
        <taxon>Sporolactobacillus</taxon>
    </lineage>
</organism>
<dbReference type="Pfam" id="PF14143">
    <property type="entry name" value="YrhC"/>
    <property type="match status" value="1"/>
</dbReference>
<reference evidence="2 3" key="1">
    <citation type="submission" date="2021-01" db="EMBL/GenBank/DDBJ databases">
        <title>Genomic Encyclopedia of Type Strains, Phase IV (KMG-IV): sequencing the most valuable type-strain genomes for metagenomic binning, comparative biology and taxonomic classification.</title>
        <authorList>
            <person name="Goeker M."/>
        </authorList>
    </citation>
    <scope>NUCLEOTIDE SEQUENCE [LARGE SCALE GENOMIC DNA]</scope>
    <source>
        <strain evidence="2 3">DSM 100968</strain>
    </source>
</reference>